<name>M7XBK5_9BACT</name>
<evidence type="ECO:0000259" key="8">
    <source>
        <dbReference type="Pfam" id="PF02897"/>
    </source>
</evidence>
<keyword evidence="10" id="KW-1185">Reference proteome</keyword>
<comment type="caution">
    <text evidence="9">The sequence shown here is derived from an EMBL/GenBank/DDBJ whole genome shotgun (WGS) entry which is preliminary data.</text>
</comment>
<dbReference type="Gene3D" id="2.130.10.120">
    <property type="entry name" value="Prolyl oligopeptidase, N-terminal domain"/>
    <property type="match status" value="1"/>
</dbReference>
<dbReference type="PANTHER" id="PTHR11757">
    <property type="entry name" value="PROTEASE FAMILY S9A OLIGOPEPTIDASE"/>
    <property type="match status" value="1"/>
</dbReference>
<dbReference type="InterPro" id="IPR001375">
    <property type="entry name" value="Peptidase_S9_cat"/>
</dbReference>
<dbReference type="Proteomes" id="UP000010953">
    <property type="component" value="Unassembled WGS sequence"/>
</dbReference>
<dbReference type="AlphaFoldDB" id="M7XBK5"/>
<dbReference type="Gene3D" id="3.40.50.1820">
    <property type="entry name" value="alpha/beta hydrolase"/>
    <property type="match status" value="1"/>
</dbReference>
<evidence type="ECO:0000256" key="6">
    <source>
        <dbReference type="ARBA" id="ARBA00081187"/>
    </source>
</evidence>
<reference evidence="9" key="1">
    <citation type="submission" date="2013-01" db="EMBL/GenBank/DDBJ databases">
        <title>Genome assembly of Mariniradius saccharolyticus AK6.</title>
        <authorList>
            <person name="Vaidya B."/>
            <person name="Khatri I."/>
            <person name="Tanuku N.R.S."/>
            <person name="Subramanian S."/>
            <person name="Pinnaka A."/>
        </authorList>
    </citation>
    <scope>NUCLEOTIDE SEQUENCE [LARGE SCALE GENOMIC DNA]</scope>
    <source>
        <strain evidence="9">AK6</strain>
    </source>
</reference>
<dbReference type="STRING" id="1239962.C943_01532"/>
<feature type="domain" description="Peptidase S9A N-terminal" evidence="8">
    <location>
        <begin position="50"/>
        <end position="444"/>
    </location>
</feature>
<dbReference type="InterPro" id="IPR002470">
    <property type="entry name" value="Peptidase_S9A"/>
</dbReference>
<sequence>MTKFITFAPYSPQTMRKSIQIILLGMSIACSPNKPEFSLPDVAAPVAAVKPFEITAKHGHVRVDNYYWLNDRENPEVIAYLEAENKYMDTMMAHTKGFQESLFLEMRARIKEDDSSVPFKLDDYYYYTRYVEGGEYPIYARKKGSLEAPEEVIMDGNELGKGKSFLNFFTSVSPDHNLAAIIMDTVGRNFYTVMIKDLRTGQMLPDKIENIRSSAVWTNDNKSFYYSIPDPVTLRNFQVKRHFLGSEASKDEIIFEEKDQTLSCGVGKTKSKKYIIIGSGRTDASYAQFLDADNPGKPILIAPIQDNVQYSVDHAGGDQFYIYTNLNAVNYRLAQAPISNPGSPNWKDVIPHREAVFLEGVDYFKDFLAIEEKKEGLSQIRIIKRADNSEHNMEFDEPAYTAGLGYNPEFETKTLRYSYTSMTTPNSTFDYDMETREKTLMKEQPVLGNFNKANYETERIMVTARDGKKIPMSIVYRKDAFKKDGTAPGWIYAYGSYGASMDPYFSSSRLSLLDRGFVYAIAHVRGGQEMGGAWYEDGKMMNKKNTFFDFIDCSKWLQDNGYVAKDKLFASGGSAGGLLIGAVTNMAPEVYRGVIAQVAFVDVITTMMDESIPLTTFEWLEWGNPNIQEQYEYMLSYSPYDNVEAKAYPNILATTGLHDSQVQYWEPAKWVAKLRTMKTDNNRLFLYTNMDAGHGGASGRFESLKELAKEYAFVFDILGIKE</sequence>
<comment type="function">
    <text evidence="5">Cleaves peptide bonds on the C-terminal side of prolyl residues within peptides that are up to approximately 30 amino acids long. Has an absolute requirement for an X-Pro bond in the trans configuration immediately preceding the Pro-Y scissible bond.</text>
</comment>
<evidence type="ECO:0000313" key="10">
    <source>
        <dbReference type="Proteomes" id="UP000010953"/>
    </source>
</evidence>
<dbReference type="SUPFAM" id="SSF53474">
    <property type="entry name" value="alpha/beta-Hydrolases"/>
    <property type="match status" value="1"/>
</dbReference>
<dbReference type="FunFam" id="3.40.50.1820:FF:000005">
    <property type="entry name" value="Prolyl endopeptidase"/>
    <property type="match status" value="1"/>
</dbReference>
<keyword evidence="4" id="KW-0720">Serine protease</keyword>
<dbReference type="EMBL" id="AMZY02000014">
    <property type="protein sequence ID" value="EMS32269.1"/>
    <property type="molecule type" value="Genomic_DNA"/>
</dbReference>
<dbReference type="InterPro" id="IPR051543">
    <property type="entry name" value="Serine_Peptidase_S9A"/>
</dbReference>
<dbReference type="PROSITE" id="PS51257">
    <property type="entry name" value="PROKAR_LIPOPROTEIN"/>
    <property type="match status" value="1"/>
</dbReference>
<feature type="domain" description="Peptidase S9 prolyl oligopeptidase catalytic" evidence="7">
    <location>
        <begin position="504"/>
        <end position="719"/>
    </location>
</feature>
<dbReference type="GO" id="GO:0006508">
    <property type="term" value="P:proteolysis"/>
    <property type="evidence" value="ECO:0007669"/>
    <property type="project" value="UniProtKB-KW"/>
</dbReference>
<proteinExistence type="inferred from homology"/>
<evidence type="ECO:0000256" key="1">
    <source>
        <dbReference type="ARBA" id="ARBA00005228"/>
    </source>
</evidence>
<dbReference type="Pfam" id="PF02897">
    <property type="entry name" value="Peptidase_S9_N"/>
    <property type="match status" value="1"/>
</dbReference>
<keyword evidence="3" id="KW-0378">Hydrolase</keyword>
<protein>
    <recommendedName>
        <fullName evidence="6">Proline-specific endopeptidase</fullName>
    </recommendedName>
</protein>
<keyword evidence="2 9" id="KW-0645">Protease</keyword>
<accession>M7XBK5</accession>
<dbReference type="SUPFAM" id="SSF50993">
    <property type="entry name" value="Peptidase/esterase 'gauge' domain"/>
    <property type="match status" value="1"/>
</dbReference>
<dbReference type="InParanoid" id="M7XBK5"/>
<evidence type="ECO:0000256" key="4">
    <source>
        <dbReference type="ARBA" id="ARBA00022825"/>
    </source>
</evidence>
<dbReference type="PRINTS" id="PR00862">
    <property type="entry name" value="PROLIGOPTASE"/>
</dbReference>
<organism evidence="9 10">
    <name type="scientific">Mariniradius saccharolyticus AK6</name>
    <dbReference type="NCBI Taxonomy" id="1239962"/>
    <lineage>
        <taxon>Bacteria</taxon>
        <taxon>Pseudomonadati</taxon>
        <taxon>Bacteroidota</taxon>
        <taxon>Cytophagia</taxon>
        <taxon>Cytophagales</taxon>
        <taxon>Cyclobacteriaceae</taxon>
        <taxon>Mariniradius</taxon>
    </lineage>
</organism>
<dbReference type="InterPro" id="IPR029058">
    <property type="entry name" value="AB_hydrolase_fold"/>
</dbReference>
<dbReference type="Pfam" id="PF00326">
    <property type="entry name" value="Peptidase_S9"/>
    <property type="match status" value="1"/>
</dbReference>
<evidence type="ECO:0000313" key="9">
    <source>
        <dbReference type="EMBL" id="EMS32269.1"/>
    </source>
</evidence>
<dbReference type="PANTHER" id="PTHR11757:SF19">
    <property type="entry name" value="PROLYL ENDOPEPTIDASE-LIKE"/>
    <property type="match status" value="1"/>
</dbReference>
<gene>
    <name evidence="9" type="ORF">C943_01532</name>
</gene>
<comment type="similarity">
    <text evidence="1">Belongs to the peptidase S9A family.</text>
</comment>
<evidence type="ECO:0000256" key="5">
    <source>
        <dbReference type="ARBA" id="ARBA00060121"/>
    </source>
</evidence>
<dbReference type="eggNOG" id="COG1770">
    <property type="taxonomic scope" value="Bacteria"/>
</dbReference>
<evidence type="ECO:0000256" key="2">
    <source>
        <dbReference type="ARBA" id="ARBA00022670"/>
    </source>
</evidence>
<dbReference type="GO" id="GO:0004252">
    <property type="term" value="F:serine-type endopeptidase activity"/>
    <property type="evidence" value="ECO:0007669"/>
    <property type="project" value="InterPro"/>
</dbReference>
<evidence type="ECO:0000256" key="3">
    <source>
        <dbReference type="ARBA" id="ARBA00022801"/>
    </source>
</evidence>
<dbReference type="InterPro" id="IPR023302">
    <property type="entry name" value="Pept_S9A_N"/>
</dbReference>
<evidence type="ECO:0000259" key="7">
    <source>
        <dbReference type="Pfam" id="PF00326"/>
    </source>
</evidence>